<dbReference type="EMBL" id="JBFDAA010000008">
    <property type="protein sequence ID" value="KAL1130018.1"/>
    <property type="molecule type" value="Genomic_DNA"/>
</dbReference>
<dbReference type="GO" id="GO:0004725">
    <property type="term" value="F:protein tyrosine phosphatase activity"/>
    <property type="evidence" value="ECO:0007669"/>
    <property type="project" value="UniProtKB-EC"/>
</dbReference>
<organism evidence="8 9">
    <name type="scientific">Ranatra chinensis</name>
    <dbReference type="NCBI Taxonomy" id="642074"/>
    <lineage>
        <taxon>Eukaryota</taxon>
        <taxon>Metazoa</taxon>
        <taxon>Ecdysozoa</taxon>
        <taxon>Arthropoda</taxon>
        <taxon>Hexapoda</taxon>
        <taxon>Insecta</taxon>
        <taxon>Pterygota</taxon>
        <taxon>Neoptera</taxon>
        <taxon>Paraneoptera</taxon>
        <taxon>Hemiptera</taxon>
        <taxon>Heteroptera</taxon>
        <taxon>Panheteroptera</taxon>
        <taxon>Nepomorpha</taxon>
        <taxon>Nepidae</taxon>
        <taxon>Ranatrinae</taxon>
        <taxon>Ranatra</taxon>
    </lineage>
</organism>
<evidence type="ECO:0000256" key="2">
    <source>
        <dbReference type="ARBA" id="ARBA00022801"/>
    </source>
</evidence>
<dbReference type="Proteomes" id="UP001558652">
    <property type="component" value="Unassembled WGS sequence"/>
</dbReference>
<keyword evidence="5" id="KW-1133">Transmembrane helix</keyword>
<keyword evidence="3" id="KW-0904">Protein phosphatase</keyword>
<feature type="transmembrane region" description="Helical" evidence="5">
    <location>
        <begin position="759"/>
        <end position="781"/>
    </location>
</feature>
<evidence type="ECO:0000256" key="4">
    <source>
        <dbReference type="ARBA" id="ARBA00034734"/>
    </source>
</evidence>
<evidence type="ECO:0000256" key="1">
    <source>
        <dbReference type="ARBA" id="ARBA00013064"/>
    </source>
</evidence>
<dbReference type="InterPro" id="IPR003595">
    <property type="entry name" value="Tyr_Pase_cat"/>
</dbReference>
<dbReference type="InterPro" id="IPR016130">
    <property type="entry name" value="Tyr_Pase_AS"/>
</dbReference>
<feature type="domain" description="Tyrosine-protein phosphatase" evidence="6">
    <location>
        <begin position="1"/>
        <end position="82"/>
    </location>
</feature>
<dbReference type="PROSITE" id="PS50056">
    <property type="entry name" value="TYR_PHOSPHATASE_2"/>
    <property type="match status" value="1"/>
</dbReference>
<dbReference type="PANTHER" id="PTHR45983">
    <property type="entry name" value="TYROSINE PHOSPHATSE N18, PUTATIVE-RELATED"/>
    <property type="match status" value="1"/>
</dbReference>
<name>A0ABD0YXU2_9HEMI</name>
<protein>
    <recommendedName>
        <fullName evidence="1">protein-tyrosine-phosphatase</fullName>
        <ecNumber evidence="1">3.1.3.48</ecNumber>
    </recommendedName>
</protein>
<dbReference type="InterPro" id="IPR047170">
    <property type="entry name" value="PTN12/18/22"/>
</dbReference>
<comment type="similarity">
    <text evidence="4">Belongs to the protein-tyrosine phosphatase family. Non-receptor class 4 subfamily.</text>
</comment>
<dbReference type="Gene3D" id="3.90.190.10">
    <property type="entry name" value="Protein tyrosine phosphatase superfamily"/>
    <property type="match status" value="1"/>
</dbReference>
<gene>
    <name evidence="8" type="ORF">AAG570_012961</name>
</gene>
<dbReference type="EC" id="3.1.3.48" evidence="1"/>
<sequence>MVRLLRDTQASETLPVLVHCSAGCGRTGTICAIDYVWGLLRNGKLTKDFSLLSLVRKMRRQRIAMVQTKEQYVLVHQAVRELFKEQLNMIDSHPYENIDSNGMLRFKEEPLYDVIGNFKEKQDDKKEKEIIPHLPQKREPVLCSKQKKEVQNFTARQKLIDYGDLKNEEHSFPTAGSGNVSKIKKLKSQFELYCDIPANNSVKKLSVLTCKSNDGVLPIPSRGVLKVPQLERQYSNSKSSSLIKRSKSLKILSSEERLISNEIPIDTKQISGLESNLDENCDSWVITDCGASYGSFRCTKESKDCSHVCQIVKGYEALSSATNRRPLRRSYTTLDMRQKPFSHKQSQTGIDLNIDSTLVPKKNSSFSRSQTQLEFWRVANKNSLLKDNDILNKGIYSSKLHSNETSSSTVHKLTRTDVRQSYEVNFVHERSECVSQVSDDKPPQKCSKITGPVRAPNSFQPLCMSTSKKIKDRIKKVDSSMSQDSQQEEFAQTSLCDPHINVDYSKFRHSSNHQRSFLPEPANEPQIQHMFRTLSEDKKMISSNPTENIPAIPMKHKYSKHVPSYWAPHSQIPYSSIETEKSPINPNKIVPNPIYTNTNFVKDIGARNSKKPIGFTRSPNKPKTVLQSAVNHKTVNHHSYTQSHFDGHNTSHSSQIKTSRIGIHSSRNAQQCHQNAKIVNKSDKECNPVHVCLPNCPDHRKGLRYNRPKNADGVDEKLYLLNHKLEHTNLPCSSSIEGKSVIGGEVMNCMGQEFCRVGKFAYCIFFKYIYFKLFVITLSLLTF</sequence>
<dbReference type="PROSITE" id="PS00383">
    <property type="entry name" value="TYR_PHOSPHATASE_1"/>
    <property type="match status" value="1"/>
</dbReference>
<dbReference type="PANTHER" id="PTHR45983:SF2">
    <property type="entry name" value="PROTEIN-TYROSINE-PHOSPHATASE"/>
    <property type="match status" value="1"/>
</dbReference>
<feature type="domain" description="Tyrosine specific protein phosphatases" evidence="7">
    <location>
        <begin position="1"/>
        <end position="73"/>
    </location>
</feature>
<dbReference type="InterPro" id="IPR029021">
    <property type="entry name" value="Prot-tyrosine_phosphatase-like"/>
</dbReference>
<evidence type="ECO:0000259" key="7">
    <source>
        <dbReference type="PROSITE" id="PS50056"/>
    </source>
</evidence>
<dbReference type="PROSITE" id="PS50055">
    <property type="entry name" value="TYR_PHOSPHATASE_PTP"/>
    <property type="match status" value="1"/>
</dbReference>
<evidence type="ECO:0000313" key="9">
    <source>
        <dbReference type="Proteomes" id="UP001558652"/>
    </source>
</evidence>
<keyword evidence="5" id="KW-0812">Transmembrane</keyword>
<keyword evidence="9" id="KW-1185">Reference proteome</keyword>
<proteinExistence type="inferred from homology"/>
<evidence type="ECO:0000256" key="3">
    <source>
        <dbReference type="ARBA" id="ARBA00022912"/>
    </source>
</evidence>
<dbReference type="Pfam" id="PF00102">
    <property type="entry name" value="Y_phosphatase"/>
    <property type="match status" value="1"/>
</dbReference>
<dbReference type="PRINTS" id="PR00700">
    <property type="entry name" value="PRTYPHPHTASE"/>
</dbReference>
<evidence type="ECO:0000259" key="6">
    <source>
        <dbReference type="PROSITE" id="PS50055"/>
    </source>
</evidence>
<dbReference type="GO" id="GO:0005737">
    <property type="term" value="C:cytoplasm"/>
    <property type="evidence" value="ECO:0007669"/>
    <property type="project" value="UniProtKB-ARBA"/>
</dbReference>
<dbReference type="GO" id="GO:0048666">
    <property type="term" value="P:neuron development"/>
    <property type="evidence" value="ECO:0007669"/>
    <property type="project" value="UniProtKB-ARBA"/>
</dbReference>
<keyword evidence="2" id="KW-0378">Hydrolase</keyword>
<reference evidence="8 9" key="1">
    <citation type="submission" date="2024-07" db="EMBL/GenBank/DDBJ databases">
        <title>Chromosome-level genome assembly of the water stick insect Ranatra chinensis (Heteroptera: Nepidae).</title>
        <authorList>
            <person name="Liu X."/>
        </authorList>
    </citation>
    <scope>NUCLEOTIDE SEQUENCE [LARGE SCALE GENOMIC DNA]</scope>
    <source>
        <strain evidence="8">Cailab_2021Rc</strain>
        <tissue evidence="8">Muscle</tissue>
    </source>
</reference>
<comment type="caution">
    <text evidence="8">The sequence shown here is derived from an EMBL/GenBank/DDBJ whole genome shotgun (WGS) entry which is preliminary data.</text>
</comment>
<dbReference type="InterPro" id="IPR000242">
    <property type="entry name" value="PTP_cat"/>
</dbReference>
<dbReference type="SUPFAM" id="SSF52799">
    <property type="entry name" value="(Phosphotyrosine protein) phosphatases II"/>
    <property type="match status" value="1"/>
</dbReference>
<evidence type="ECO:0000313" key="8">
    <source>
        <dbReference type="EMBL" id="KAL1130018.1"/>
    </source>
</evidence>
<dbReference type="SMART" id="SM00404">
    <property type="entry name" value="PTPc_motif"/>
    <property type="match status" value="1"/>
</dbReference>
<dbReference type="InterPro" id="IPR000387">
    <property type="entry name" value="Tyr_Pase_dom"/>
</dbReference>
<dbReference type="AlphaFoldDB" id="A0ABD0YXU2"/>
<keyword evidence="5" id="KW-0472">Membrane</keyword>
<evidence type="ECO:0000256" key="5">
    <source>
        <dbReference type="SAM" id="Phobius"/>
    </source>
</evidence>
<accession>A0ABD0YXU2</accession>